<keyword evidence="1" id="KW-1133">Transmembrane helix</keyword>
<dbReference type="EMBL" id="BBLT01000011">
    <property type="protein sequence ID" value="GAL87148.1"/>
    <property type="molecule type" value="Genomic_DNA"/>
</dbReference>
<dbReference type="AlphaFoldDB" id="A0A098LLX4"/>
<evidence type="ECO:0000313" key="2">
    <source>
        <dbReference type="EMBL" id="GAL87148.1"/>
    </source>
</evidence>
<dbReference type="InterPro" id="IPR025333">
    <property type="entry name" value="DUF4239"/>
</dbReference>
<name>A0A098LLX4_9BACT</name>
<feature type="transmembrane region" description="Helical" evidence="1">
    <location>
        <begin position="12"/>
        <end position="36"/>
    </location>
</feature>
<evidence type="ECO:0000313" key="3">
    <source>
        <dbReference type="Proteomes" id="UP000030185"/>
    </source>
</evidence>
<feature type="transmembrane region" description="Helical" evidence="1">
    <location>
        <begin position="48"/>
        <end position="69"/>
    </location>
</feature>
<reference evidence="2 3" key="1">
    <citation type="submission" date="2014-09" db="EMBL/GenBank/DDBJ databases">
        <title>Sporocytophaga myxococcoides PG-01 genome sequencing.</title>
        <authorList>
            <person name="Liu L."/>
            <person name="Gao P.J."/>
            <person name="Chen G.J."/>
            <person name="Wang L.S."/>
        </authorList>
    </citation>
    <scope>NUCLEOTIDE SEQUENCE [LARGE SCALE GENOMIC DNA]</scope>
    <source>
        <strain evidence="2 3">PG-01</strain>
    </source>
</reference>
<dbReference type="Pfam" id="PF14023">
    <property type="entry name" value="Bestrophin-like"/>
    <property type="match status" value="1"/>
</dbReference>
<evidence type="ECO:0008006" key="4">
    <source>
        <dbReference type="Google" id="ProtNLM"/>
    </source>
</evidence>
<protein>
    <recommendedName>
        <fullName evidence="4">DUF4239 domain-containing protein</fullName>
    </recommendedName>
</protein>
<organism evidence="2 3">
    <name type="scientific">Sporocytophaga myxococcoides</name>
    <dbReference type="NCBI Taxonomy" id="153721"/>
    <lineage>
        <taxon>Bacteria</taxon>
        <taxon>Pseudomonadati</taxon>
        <taxon>Bacteroidota</taxon>
        <taxon>Cytophagia</taxon>
        <taxon>Cytophagales</taxon>
        <taxon>Cytophagaceae</taxon>
        <taxon>Sporocytophaga</taxon>
    </lineage>
</organism>
<dbReference type="RefSeq" id="WP_045468031.1">
    <property type="nucleotide sequence ID" value="NZ_BBLT01000011.1"/>
</dbReference>
<feature type="transmembrane region" description="Helical" evidence="1">
    <location>
        <begin position="190"/>
        <end position="210"/>
    </location>
</feature>
<keyword evidence="1" id="KW-0472">Membrane</keyword>
<sequence>MTFYLAGLNPFLLFALIFLTISIISICTLIFVHKFFHTIENKLNASRFIVPFFTINGAILGFLLAMVLVETWKNYQDEKENITTEMSNYLNIYRNARGLEHSDCILAQNFVRQIIKTTIEISWPEMENGGNGTAVSKIINDFQLYVLKLKTKNVEEEDTRKILLETLIKASELRRHRLLKSSQNIVPEPMWIIIFCCIFISVFSGFFFVIKPIQIHIILTLLQCAMISFVLFLIITFMYPYRGPMKIGPQDFERLLYKSIPNVDKS</sequence>
<gene>
    <name evidence="2" type="ORF">MYP_4378</name>
</gene>
<keyword evidence="3" id="KW-1185">Reference proteome</keyword>
<dbReference type="Proteomes" id="UP000030185">
    <property type="component" value="Unassembled WGS sequence"/>
</dbReference>
<proteinExistence type="predicted"/>
<feature type="transmembrane region" description="Helical" evidence="1">
    <location>
        <begin position="217"/>
        <end position="239"/>
    </location>
</feature>
<dbReference type="OrthoDB" id="8595256at2"/>
<evidence type="ECO:0000256" key="1">
    <source>
        <dbReference type="SAM" id="Phobius"/>
    </source>
</evidence>
<comment type="caution">
    <text evidence="2">The sequence shown here is derived from an EMBL/GenBank/DDBJ whole genome shotgun (WGS) entry which is preliminary data.</text>
</comment>
<dbReference type="STRING" id="153721.MYP_4378"/>
<accession>A0A098LLX4</accession>
<keyword evidence="1" id="KW-0812">Transmembrane</keyword>